<reference evidence="3" key="1">
    <citation type="journal article" date="2019" name="Int. J. Syst. Evol. Microbiol.">
        <title>The Global Catalogue of Microorganisms (GCM) 10K type strain sequencing project: providing services to taxonomists for standard genome sequencing and annotation.</title>
        <authorList>
            <consortium name="The Broad Institute Genomics Platform"/>
            <consortium name="The Broad Institute Genome Sequencing Center for Infectious Disease"/>
            <person name="Wu L."/>
            <person name="Ma J."/>
        </authorList>
    </citation>
    <scope>NUCLEOTIDE SEQUENCE [LARGE SCALE GENOMIC DNA]</scope>
    <source>
        <strain evidence="3">CGMCC 1.15461</strain>
    </source>
</reference>
<sequence length="162" mass="18739">MIEVFLKLFICFVFFIIFWQDVKYREVYWFLYPLVGVLAFSIYYLHAGLMVTVTNTTVNSIINLIIIFITAAYSKFIAKKSFLNTSIGIGDVLMFLFLSATFASITYIVLLVFSLIFSLSMHLLLKQKTPHNTVPLAGYMAMFFASVYVVSFFIKPHYLFSY</sequence>
<gene>
    <name evidence="2" type="ORF">GCM10007424_11550</name>
</gene>
<proteinExistence type="predicted"/>
<keyword evidence="1" id="KW-0472">Membrane</keyword>
<accession>A0ABQ1JS56</accession>
<evidence type="ECO:0000313" key="2">
    <source>
        <dbReference type="EMBL" id="GGB73338.1"/>
    </source>
</evidence>
<feature type="transmembrane region" description="Helical" evidence="1">
    <location>
        <begin position="90"/>
        <end position="116"/>
    </location>
</feature>
<keyword evidence="3" id="KW-1185">Reference proteome</keyword>
<protein>
    <submittedName>
        <fullName evidence="2">General secretion pathway protein</fullName>
    </submittedName>
</protein>
<evidence type="ECO:0000313" key="3">
    <source>
        <dbReference type="Proteomes" id="UP000615760"/>
    </source>
</evidence>
<keyword evidence="1" id="KW-0812">Transmembrane</keyword>
<comment type="caution">
    <text evidence="2">The sequence shown here is derived from an EMBL/GenBank/DDBJ whole genome shotgun (WGS) entry which is preliminary data.</text>
</comment>
<evidence type="ECO:0000256" key="1">
    <source>
        <dbReference type="SAM" id="Phobius"/>
    </source>
</evidence>
<feature type="transmembrane region" description="Helical" evidence="1">
    <location>
        <begin position="58"/>
        <end position="78"/>
    </location>
</feature>
<dbReference type="EMBL" id="BMJE01000003">
    <property type="protein sequence ID" value="GGB73338.1"/>
    <property type="molecule type" value="Genomic_DNA"/>
</dbReference>
<dbReference type="RefSeq" id="WP_188620311.1">
    <property type="nucleotide sequence ID" value="NZ_BMJE01000003.1"/>
</dbReference>
<dbReference type="Proteomes" id="UP000615760">
    <property type="component" value="Unassembled WGS sequence"/>
</dbReference>
<keyword evidence="1" id="KW-1133">Transmembrane helix</keyword>
<organism evidence="2 3">
    <name type="scientific">Flavobacterium suaedae</name>
    <dbReference type="NCBI Taxonomy" id="1767027"/>
    <lineage>
        <taxon>Bacteria</taxon>
        <taxon>Pseudomonadati</taxon>
        <taxon>Bacteroidota</taxon>
        <taxon>Flavobacteriia</taxon>
        <taxon>Flavobacteriales</taxon>
        <taxon>Flavobacteriaceae</taxon>
        <taxon>Flavobacterium</taxon>
    </lineage>
</organism>
<feature type="transmembrane region" description="Helical" evidence="1">
    <location>
        <begin position="136"/>
        <end position="154"/>
    </location>
</feature>
<feature type="transmembrane region" description="Helical" evidence="1">
    <location>
        <begin position="6"/>
        <end position="22"/>
    </location>
</feature>
<feature type="transmembrane region" description="Helical" evidence="1">
    <location>
        <begin position="29"/>
        <end position="46"/>
    </location>
</feature>
<name>A0ABQ1JS56_9FLAO</name>